<evidence type="ECO:0000313" key="6">
    <source>
        <dbReference type="EMBL" id="RFU18004.1"/>
    </source>
</evidence>
<keyword evidence="2" id="KW-0479">Metal-binding</keyword>
<evidence type="ECO:0000256" key="2">
    <source>
        <dbReference type="ARBA" id="ARBA00022723"/>
    </source>
</evidence>
<keyword evidence="7" id="KW-1185">Reference proteome</keyword>
<dbReference type="SFLD" id="SFLDG00179">
    <property type="entry name" value="mandelate_racemase"/>
    <property type="match status" value="1"/>
</dbReference>
<dbReference type="InterPro" id="IPR046945">
    <property type="entry name" value="RHMD-like"/>
</dbReference>
<keyword evidence="3" id="KW-0460">Magnesium</keyword>
<dbReference type="PANTHER" id="PTHR13794">
    <property type="entry name" value="ENOLASE SUPERFAMILY, MANDELATE RACEMASE"/>
    <property type="match status" value="1"/>
</dbReference>
<dbReference type="GO" id="GO:0016836">
    <property type="term" value="F:hydro-lyase activity"/>
    <property type="evidence" value="ECO:0007669"/>
    <property type="project" value="TreeGrafter"/>
</dbReference>
<gene>
    <name evidence="6" type="ORF">D0Y96_07120</name>
</gene>
<dbReference type="OrthoDB" id="9775391at2"/>
<dbReference type="Gene3D" id="3.20.20.120">
    <property type="entry name" value="Enolase-like C-terminal domain"/>
    <property type="match status" value="1"/>
</dbReference>
<feature type="compositionally biased region" description="Low complexity" evidence="4">
    <location>
        <begin position="13"/>
        <end position="30"/>
    </location>
</feature>
<dbReference type="Pfam" id="PF13378">
    <property type="entry name" value="MR_MLE_C"/>
    <property type="match status" value="1"/>
</dbReference>
<accession>A0A372ISW7</accession>
<dbReference type="InterPro" id="IPR013341">
    <property type="entry name" value="Mandelate_racemase_N_dom"/>
</dbReference>
<dbReference type="PANTHER" id="PTHR13794:SF58">
    <property type="entry name" value="MITOCHONDRIAL ENOLASE SUPERFAMILY MEMBER 1"/>
    <property type="match status" value="1"/>
</dbReference>
<dbReference type="InterPro" id="IPR036849">
    <property type="entry name" value="Enolase-like_C_sf"/>
</dbReference>
<evidence type="ECO:0000256" key="4">
    <source>
        <dbReference type="SAM" id="MobiDB-lite"/>
    </source>
</evidence>
<evidence type="ECO:0000256" key="1">
    <source>
        <dbReference type="ARBA" id="ARBA00001946"/>
    </source>
</evidence>
<dbReference type="SUPFAM" id="SSF54826">
    <property type="entry name" value="Enolase N-terminal domain-like"/>
    <property type="match status" value="1"/>
</dbReference>
<dbReference type="Gene3D" id="3.30.390.10">
    <property type="entry name" value="Enolase-like, N-terminal domain"/>
    <property type="match status" value="1"/>
</dbReference>
<reference evidence="6 7" key="1">
    <citation type="submission" date="2018-08" db="EMBL/GenBank/DDBJ databases">
        <title>Acidipila sp. 4G-K13, an acidobacterium isolated from forest soil.</title>
        <authorList>
            <person name="Gao Z.-H."/>
            <person name="Qiu L.-H."/>
        </authorList>
    </citation>
    <scope>NUCLEOTIDE SEQUENCE [LARGE SCALE GENOMIC DNA]</scope>
    <source>
        <strain evidence="6 7">4G-K13</strain>
    </source>
</reference>
<dbReference type="Pfam" id="PF02746">
    <property type="entry name" value="MR_MLE_N"/>
    <property type="match status" value="1"/>
</dbReference>
<feature type="domain" description="Mandelate racemase/muconate lactonizing enzyme C-terminal" evidence="5">
    <location>
        <begin position="200"/>
        <end position="303"/>
    </location>
</feature>
<dbReference type="GO" id="GO:0000287">
    <property type="term" value="F:magnesium ion binding"/>
    <property type="evidence" value="ECO:0007669"/>
    <property type="project" value="TreeGrafter"/>
</dbReference>
<proteinExistence type="predicted"/>
<dbReference type="InterPro" id="IPR029065">
    <property type="entry name" value="Enolase_C-like"/>
</dbReference>
<feature type="region of interest" description="Disordered" evidence="4">
    <location>
        <begin position="1"/>
        <end position="35"/>
    </location>
</feature>
<comment type="caution">
    <text evidence="6">The sequence shown here is derived from an EMBL/GenBank/DDBJ whole genome shotgun (WGS) entry which is preliminary data.</text>
</comment>
<dbReference type="SFLD" id="SFLDS00001">
    <property type="entry name" value="Enolase"/>
    <property type="match status" value="1"/>
</dbReference>
<dbReference type="InterPro" id="IPR029017">
    <property type="entry name" value="Enolase-like_N"/>
</dbReference>
<comment type="cofactor">
    <cofactor evidence="1">
        <name>Mg(2+)</name>
        <dbReference type="ChEBI" id="CHEBI:18420"/>
    </cofactor>
</comment>
<evidence type="ECO:0000313" key="7">
    <source>
        <dbReference type="Proteomes" id="UP000264702"/>
    </source>
</evidence>
<dbReference type="InterPro" id="IPR013342">
    <property type="entry name" value="Mandelate_racemase_C"/>
</dbReference>
<dbReference type="EMBL" id="QVQT01000002">
    <property type="protein sequence ID" value="RFU18004.1"/>
    <property type="molecule type" value="Genomic_DNA"/>
</dbReference>
<sequence length="430" mass="47748">MAGMMATALAAPSAGARSFTGSSSSSSPAQSGGGSPLKITAVELLELHGHYQDEAGVNRQQQVNPLDIYDDLRPDPHADKPSGTKDFSTEAIYVRIKTDAGIEGLYGPIERDAAYVVHTDLAPFLLGKDALAGEALWDQMYRSNRHSRAGFFMMAISAVDNTLWDIRGRCYNVPVYRLLGGPTRESVEMYASCLGFSLEPDAVRARCLAVQKEGYRYQKWFMGYGPGSGADGMKKNIELVRILRETLGNDTELMFDAYSGWDQTYTLEWAHQVEQYRPRWIEEATHPEKVDSFALMHRSTTIPIAAGEHLYGRWEVHRYLEANALSVVQADPEWCGGVSELLKIGTVASIYDLPVIPHGHSLRAAIHVIASQSPMTFPIGEYLINKMRHYYHFESNPLVPVRAHIALPTGPGFNVQLNPARIDSQRILTF</sequence>
<evidence type="ECO:0000256" key="3">
    <source>
        <dbReference type="ARBA" id="ARBA00022842"/>
    </source>
</evidence>
<evidence type="ECO:0000259" key="5">
    <source>
        <dbReference type="SMART" id="SM00922"/>
    </source>
</evidence>
<dbReference type="SMART" id="SM00922">
    <property type="entry name" value="MR_MLE"/>
    <property type="match status" value="1"/>
</dbReference>
<organism evidence="6 7">
    <name type="scientific">Paracidobacterium acidisoli</name>
    <dbReference type="NCBI Taxonomy" id="2303751"/>
    <lineage>
        <taxon>Bacteria</taxon>
        <taxon>Pseudomonadati</taxon>
        <taxon>Acidobacteriota</taxon>
        <taxon>Terriglobia</taxon>
        <taxon>Terriglobales</taxon>
        <taxon>Acidobacteriaceae</taxon>
        <taxon>Paracidobacterium</taxon>
    </lineage>
</organism>
<protein>
    <submittedName>
        <fullName evidence="6">Mandelate racemase</fullName>
    </submittedName>
</protein>
<dbReference type="SUPFAM" id="SSF51604">
    <property type="entry name" value="Enolase C-terminal domain-like"/>
    <property type="match status" value="1"/>
</dbReference>
<dbReference type="GO" id="GO:0016052">
    <property type="term" value="P:carbohydrate catabolic process"/>
    <property type="evidence" value="ECO:0007669"/>
    <property type="project" value="TreeGrafter"/>
</dbReference>
<dbReference type="AlphaFoldDB" id="A0A372ISW7"/>
<name>A0A372ISW7_9BACT</name>
<dbReference type="Proteomes" id="UP000264702">
    <property type="component" value="Unassembled WGS sequence"/>
</dbReference>